<proteinExistence type="predicted"/>
<protein>
    <submittedName>
        <fullName evidence="3">Uncharacterized protein</fullName>
    </submittedName>
</protein>
<name>G0N2H0_CAEBE</name>
<reference evidence="4" key="1">
    <citation type="submission" date="2011-07" db="EMBL/GenBank/DDBJ databases">
        <authorList>
            <consortium name="Caenorhabditis brenneri Sequencing and Analysis Consortium"/>
            <person name="Wilson R.K."/>
        </authorList>
    </citation>
    <scope>NUCLEOTIDE SEQUENCE [LARGE SCALE GENOMIC DNA]</scope>
    <source>
        <strain evidence="4">PB2801</strain>
    </source>
</reference>
<keyword evidence="4" id="KW-1185">Reference proteome</keyword>
<dbReference type="InParanoid" id="G0N2H0"/>
<keyword evidence="2" id="KW-0732">Signal</keyword>
<feature type="compositionally biased region" description="Acidic residues" evidence="1">
    <location>
        <begin position="196"/>
        <end position="222"/>
    </location>
</feature>
<evidence type="ECO:0000256" key="1">
    <source>
        <dbReference type="SAM" id="MobiDB-lite"/>
    </source>
</evidence>
<gene>
    <name evidence="3" type="ORF">CAEBREN_25703</name>
</gene>
<feature type="region of interest" description="Disordered" evidence="1">
    <location>
        <begin position="39"/>
        <end position="155"/>
    </location>
</feature>
<dbReference type="OrthoDB" id="5874981at2759"/>
<dbReference type="Proteomes" id="UP000008068">
    <property type="component" value="Unassembled WGS sequence"/>
</dbReference>
<dbReference type="HOGENOM" id="CLU_617102_0_0_1"/>
<evidence type="ECO:0000313" key="3">
    <source>
        <dbReference type="EMBL" id="EGT50835.1"/>
    </source>
</evidence>
<evidence type="ECO:0000256" key="2">
    <source>
        <dbReference type="SAM" id="SignalP"/>
    </source>
</evidence>
<sequence>MRWNHLILALLGVCILSKSVHSFVDTVYVPGTADGDLGDWNLGEETTPNFLNVPEIPDGNGDPSDNTNSGPLPVETTEKPVDNGGNQKPPALPWWQTDDGKQKTTAEAPINIRDLTQAPAVDGQQQETTPEYSGPEDSETTPEPEDPAQPTDASAIIGPVPVATDAPEVEKTTPEPENPSTEPADLTDAPSNEVETTPEDTVEETTEYVEETTEDSSGDETSELPVHVETTVDPWAVPVPPGGSGTGGVNQPGLSTTEAADVESTTDIDLSYQQNMANAKAVPQGPWGNGKVYSTIAPSVRNGLDWETETGYKPDVLPGKILLNTLTDEYVVIDGLDDWSKVVANKNGYFVLHPVQTTGNNVIFDPYTIGQVLGYIYEFQEFNGQPPADGWTINLMNKPIPQPVRRKRSGGVKSRRATLVFTKKADVVAKEEEHDYWKKVIASI</sequence>
<feature type="signal peptide" evidence="2">
    <location>
        <begin position="1"/>
        <end position="22"/>
    </location>
</feature>
<organism evidence="4">
    <name type="scientific">Caenorhabditis brenneri</name>
    <name type="common">Nematode worm</name>
    <dbReference type="NCBI Taxonomy" id="135651"/>
    <lineage>
        <taxon>Eukaryota</taxon>
        <taxon>Metazoa</taxon>
        <taxon>Ecdysozoa</taxon>
        <taxon>Nematoda</taxon>
        <taxon>Chromadorea</taxon>
        <taxon>Rhabditida</taxon>
        <taxon>Rhabditina</taxon>
        <taxon>Rhabditomorpha</taxon>
        <taxon>Rhabditoidea</taxon>
        <taxon>Rhabditidae</taxon>
        <taxon>Peloderinae</taxon>
        <taxon>Caenorhabditis</taxon>
    </lineage>
</organism>
<dbReference type="AlphaFoldDB" id="G0N2H0"/>
<dbReference type="EMBL" id="GL379830">
    <property type="protein sequence ID" value="EGT50835.1"/>
    <property type="molecule type" value="Genomic_DNA"/>
</dbReference>
<dbReference type="eggNOG" id="ENOG502SBAT">
    <property type="taxonomic scope" value="Eukaryota"/>
</dbReference>
<accession>G0N2H0</accession>
<feature type="region of interest" description="Disordered" evidence="1">
    <location>
        <begin position="167"/>
        <end position="223"/>
    </location>
</feature>
<evidence type="ECO:0000313" key="4">
    <source>
        <dbReference type="Proteomes" id="UP000008068"/>
    </source>
</evidence>
<feature type="chain" id="PRO_5003404360" evidence="2">
    <location>
        <begin position="23"/>
        <end position="444"/>
    </location>
</feature>
<feature type="compositionally biased region" description="Acidic residues" evidence="1">
    <location>
        <begin position="134"/>
        <end position="146"/>
    </location>
</feature>
<dbReference type="OMA" id="QNMANAK"/>